<dbReference type="Gene3D" id="1.10.3380.10">
    <property type="entry name" value="Sec63 N-terminal domain-like domain"/>
    <property type="match status" value="1"/>
</dbReference>
<feature type="domain" description="SEC63" evidence="1">
    <location>
        <begin position="13"/>
        <end position="173"/>
    </location>
</feature>
<dbReference type="GO" id="GO:0016787">
    <property type="term" value="F:hydrolase activity"/>
    <property type="evidence" value="ECO:0007669"/>
    <property type="project" value="UniProtKB-KW"/>
</dbReference>
<dbReference type="GO" id="GO:0043138">
    <property type="term" value="F:3'-5' DNA helicase activity"/>
    <property type="evidence" value="ECO:0007669"/>
    <property type="project" value="UniProtKB-EC"/>
</dbReference>
<dbReference type="PANTHER" id="PTHR47835">
    <property type="entry name" value="HFM1, ATP DEPENDENT DNA HELICASE HOMOLOG"/>
    <property type="match status" value="1"/>
</dbReference>
<proteinExistence type="predicted"/>
<dbReference type="SUPFAM" id="SSF158702">
    <property type="entry name" value="Sec63 N-terminal domain-like"/>
    <property type="match status" value="1"/>
</dbReference>
<name>A0A7S4PHE6_9EUKA</name>
<dbReference type="SMART" id="SM00973">
    <property type="entry name" value="Sec63"/>
    <property type="match status" value="1"/>
</dbReference>
<organism evidence="2">
    <name type="scientific">Paramoeba aestuarina</name>
    <dbReference type="NCBI Taxonomy" id="180227"/>
    <lineage>
        <taxon>Eukaryota</taxon>
        <taxon>Amoebozoa</taxon>
        <taxon>Discosea</taxon>
        <taxon>Flabellinia</taxon>
        <taxon>Dactylopodida</taxon>
        <taxon>Paramoebidae</taxon>
        <taxon>Paramoeba</taxon>
    </lineage>
</organism>
<dbReference type="PANTHER" id="PTHR47835:SF3">
    <property type="entry name" value="HELICASE FOR MEIOSIS 1"/>
    <property type="match status" value="1"/>
</dbReference>
<dbReference type="InterPro" id="IPR052247">
    <property type="entry name" value="Meiotic_Crossover_Helicase"/>
</dbReference>
<gene>
    <name evidence="2" type="ORF">NAES01612_LOCUS23622</name>
</gene>
<evidence type="ECO:0000313" key="2">
    <source>
        <dbReference type="EMBL" id="CAE2334554.1"/>
    </source>
</evidence>
<dbReference type="AlphaFoldDB" id="A0A7S4PHE6"/>
<dbReference type="Pfam" id="PF02889">
    <property type="entry name" value="Sec63"/>
    <property type="match status" value="1"/>
</dbReference>
<sequence>MIRYDASNHAVYSTEIGRIASQYYISVGSIINFNELTISASGKKVQFIDFEDIMCLIASAKEFEQLRIRPEEEEEIERCKKELPLALKYRESETVRSVAQVKVLLLLKFYLARVSVRAHSLISDTAYVIENAERISRALFEIEVYRQHSESSLRLLSIAKCITKRCWEGMTIL</sequence>
<dbReference type="EMBL" id="HBKR01036105">
    <property type="protein sequence ID" value="CAE2334554.1"/>
    <property type="molecule type" value="Transcribed_RNA"/>
</dbReference>
<protein>
    <recommendedName>
        <fullName evidence="1">SEC63 domain-containing protein</fullName>
    </recommendedName>
</protein>
<dbReference type="InterPro" id="IPR004179">
    <property type="entry name" value="Sec63-dom"/>
</dbReference>
<reference evidence="2" key="1">
    <citation type="submission" date="2021-01" db="EMBL/GenBank/DDBJ databases">
        <authorList>
            <person name="Corre E."/>
            <person name="Pelletier E."/>
            <person name="Niang G."/>
            <person name="Scheremetjew M."/>
            <person name="Finn R."/>
            <person name="Kale V."/>
            <person name="Holt S."/>
            <person name="Cochrane G."/>
            <person name="Meng A."/>
            <person name="Brown T."/>
            <person name="Cohen L."/>
        </authorList>
    </citation>
    <scope>NUCLEOTIDE SEQUENCE</scope>
    <source>
        <strain evidence="2">SoJaBio B1-5/56/2</strain>
    </source>
</reference>
<dbReference type="GO" id="GO:0051321">
    <property type="term" value="P:meiotic cell cycle"/>
    <property type="evidence" value="ECO:0007669"/>
    <property type="project" value="UniProtKB-KW"/>
</dbReference>
<accession>A0A7S4PHE6</accession>
<evidence type="ECO:0000259" key="1">
    <source>
        <dbReference type="SMART" id="SM00973"/>
    </source>
</evidence>